<feature type="compositionally biased region" description="Low complexity" evidence="1">
    <location>
        <begin position="194"/>
        <end position="209"/>
    </location>
</feature>
<reference evidence="2 3" key="1">
    <citation type="submission" date="2014-04" db="EMBL/GenBank/DDBJ databases">
        <authorList>
            <consortium name="DOE Joint Genome Institute"/>
            <person name="Kuo A."/>
            <person name="Zuccaro A."/>
            <person name="Kohler A."/>
            <person name="Nagy L.G."/>
            <person name="Floudas D."/>
            <person name="Copeland A."/>
            <person name="Barry K.W."/>
            <person name="Cichocki N."/>
            <person name="Veneault-Fourrey C."/>
            <person name="LaButti K."/>
            <person name="Lindquist E.A."/>
            <person name="Lipzen A."/>
            <person name="Lundell T."/>
            <person name="Morin E."/>
            <person name="Murat C."/>
            <person name="Sun H."/>
            <person name="Tunlid A."/>
            <person name="Henrissat B."/>
            <person name="Grigoriev I.V."/>
            <person name="Hibbett D.S."/>
            <person name="Martin F."/>
            <person name="Nordberg H.P."/>
            <person name="Cantor M.N."/>
            <person name="Hua S.X."/>
        </authorList>
    </citation>
    <scope>NUCLEOTIDE SEQUENCE [LARGE SCALE GENOMIC DNA]</scope>
    <source>
        <strain evidence="2 3">MAFF 305830</strain>
    </source>
</reference>
<organism evidence="2 3">
    <name type="scientific">Serendipita vermifera MAFF 305830</name>
    <dbReference type="NCBI Taxonomy" id="933852"/>
    <lineage>
        <taxon>Eukaryota</taxon>
        <taxon>Fungi</taxon>
        <taxon>Dikarya</taxon>
        <taxon>Basidiomycota</taxon>
        <taxon>Agaricomycotina</taxon>
        <taxon>Agaricomycetes</taxon>
        <taxon>Sebacinales</taxon>
        <taxon>Serendipitaceae</taxon>
        <taxon>Serendipita</taxon>
    </lineage>
</organism>
<proteinExistence type="predicted"/>
<evidence type="ECO:0000313" key="2">
    <source>
        <dbReference type="EMBL" id="KIM27359.1"/>
    </source>
</evidence>
<dbReference type="HOGENOM" id="CLU_1240783_0_0_1"/>
<dbReference type="EMBL" id="KN824299">
    <property type="protein sequence ID" value="KIM27359.1"/>
    <property type="molecule type" value="Genomic_DNA"/>
</dbReference>
<sequence length="223" mass="24506">MSASSNMSVWSTNLDTLTKGWSQSEHKAGRRVISIEVSLVGGNTVVLSGSVADQNATNETQLLVSAIRFSDNDPDCDCVIITRDLTRLFCYVKGIDELSPAVQRRASAAIRNRSAWDRVKHHRHQKISDAIVHRVGPGILFSRILNYTKPQPYGNKPGPNRPFVVHPWSQIPQLLQLMAKPPQNSTQQGARRLTSPSTTNPRPTSGPTSESMDGARCSFSSSQ</sequence>
<dbReference type="AlphaFoldDB" id="A0A0C3B590"/>
<name>A0A0C3B590_SERVB</name>
<feature type="region of interest" description="Disordered" evidence="1">
    <location>
        <begin position="180"/>
        <end position="223"/>
    </location>
</feature>
<reference evidence="3" key="2">
    <citation type="submission" date="2015-01" db="EMBL/GenBank/DDBJ databases">
        <title>Evolutionary Origins and Diversification of the Mycorrhizal Mutualists.</title>
        <authorList>
            <consortium name="DOE Joint Genome Institute"/>
            <consortium name="Mycorrhizal Genomics Consortium"/>
            <person name="Kohler A."/>
            <person name="Kuo A."/>
            <person name="Nagy L.G."/>
            <person name="Floudas D."/>
            <person name="Copeland A."/>
            <person name="Barry K.W."/>
            <person name="Cichocki N."/>
            <person name="Veneault-Fourrey C."/>
            <person name="LaButti K."/>
            <person name="Lindquist E.A."/>
            <person name="Lipzen A."/>
            <person name="Lundell T."/>
            <person name="Morin E."/>
            <person name="Murat C."/>
            <person name="Riley R."/>
            <person name="Ohm R."/>
            <person name="Sun H."/>
            <person name="Tunlid A."/>
            <person name="Henrissat B."/>
            <person name="Grigoriev I.V."/>
            <person name="Hibbett D.S."/>
            <person name="Martin F."/>
        </authorList>
    </citation>
    <scope>NUCLEOTIDE SEQUENCE [LARGE SCALE GENOMIC DNA]</scope>
    <source>
        <strain evidence="3">MAFF 305830</strain>
    </source>
</reference>
<gene>
    <name evidence="2" type="ORF">M408DRAFT_169313</name>
</gene>
<keyword evidence="3" id="KW-1185">Reference proteome</keyword>
<protein>
    <submittedName>
        <fullName evidence="2">Uncharacterized protein</fullName>
    </submittedName>
</protein>
<evidence type="ECO:0000256" key="1">
    <source>
        <dbReference type="SAM" id="MobiDB-lite"/>
    </source>
</evidence>
<evidence type="ECO:0000313" key="3">
    <source>
        <dbReference type="Proteomes" id="UP000054097"/>
    </source>
</evidence>
<accession>A0A0C3B590</accession>
<dbReference type="Proteomes" id="UP000054097">
    <property type="component" value="Unassembled WGS sequence"/>
</dbReference>